<feature type="compositionally biased region" description="Basic and acidic residues" evidence="7">
    <location>
        <begin position="168"/>
        <end position="180"/>
    </location>
</feature>
<evidence type="ECO:0000313" key="10">
    <source>
        <dbReference type="Proteomes" id="UP001314170"/>
    </source>
</evidence>
<dbReference type="GO" id="GO:0000977">
    <property type="term" value="F:RNA polymerase II transcription regulatory region sequence-specific DNA binding"/>
    <property type="evidence" value="ECO:0007669"/>
    <property type="project" value="TreeGrafter"/>
</dbReference>
<comment type="caution">
    <text evidence="9">The sequence shown here is derived from an EMBL/GenBank/DDBJ whole genome shotgun (WGS) entry which is preliminary data.</text>
</comment>
<dbReference type="Pfam" id="PF16135">
    <property type="entry name" value="TDBD"/>
    <property type="match status" value="2"/>
</dbReference>
<keyword evidence="3 6" id="KW-0863">Zinc-finger</keyword>
<feature type="domain" description="PHD-type" evidence="8">
    <location>
        <begin position="728"/>
        <end position="789"/>
    </location>
</feature>
<dbReference type="GO" id="GO:0008270">
    <property type="term" value="F:zinc ion binding"/>
    <property type="evidence" value="ECO:0007669"/>
    <property type="project" value="UniProtKB-KW"/>
</dbReference>
<dbReference type="PROSITE" id="PS01359">
    <property type="entry name" value="ZF_PHD_1"/>
    <property type="match status" value="2"/>
</dbReference>
<dbReference type="SMART" id="SM00249">
    <property type="entry name" value="PHD"/>
    <property type="match status" value="2"/>
</dbReference>
<reference evidence="9 10" key="1">
    <citation type="submission" date="2024-01" db="EMBL/GenBank/DDBJ databases">
        <authorList>
            <person name="Waweru B."/>
        </authorList>
    </citation>
    <scope>NUCLEOTIDE SEQUENCE [LARGE SCALE GENOMIC DNA]</scope>
</reference>
<dbReference type="Gene3D" id="3.40.630.30">
    <property type="match status" value="1"/>
</dbReference>
<keyword evidence="10" id="KW-1185">Reference proteome</keyword>
<keyword evidence="2" id="KW-0479">Metal-binding</keyword>
<dbReference type="Pfam" id="PF00628">
    <property type="entry name" value="PHD"/>
    <property type="match status" value="1"/>
</dbReference>
<dbReference type="EMBL" id="CAWUPB010000936">
    <property type="protein sequence ID" value="CAK7333833.1"/>
    <property type="molecule type" value="Genomic_DNA"/>
</dbReference>
<dbReference type="InterPro" id="IPR013083">
    <property type="entry name" value="Znf_RING/FYVE/PHD"/>
</dbReference>
<keyword evidence="4" id="KW-0862">Zinc</keyword>
<dbReference type="InterPro" id="IPR011011">
    <property type="entry name" value="Znf_FYVE_PHD"/>
</dbReference>
<accession>A0AAV1RD11</accession>
<feature type="compositionally biased region" description="Polar residues" evidence="7">
    <location>
        <begin position="219"/>
        <end position="234"/>
    </location>
</feature>
<dbReference type="SUPFAM" id="SSF57903">
    <property type="entry name" value="FYVE/PHD zinc finger"/>
    <property type="match status" value="2"/>
</dbReference>
<feature type="domain" description="PHD-type" evidence="8">
    <location>
        <begin position="658"/>
        <end position="703"/>
    </location>
</feature>
<dbReference type="GO" id="GO:0045944">
    <property type="term" value="P:positive regulation of transcription by RNA polymerase II"/>
    <property type="evidence" value="ECO:0007669"/>
    <property type="project" value="TreeGrafter"/>
</dbReference>
<evidence type="ECO:0000256" key="7">
    <source>
        <dbReference type="SAM" id="MobiDB-lite"/>
    </source>
</evidence>
<dbReference type="GO" id="GO:0042393">
    <property type="term" value="F:histone binding"/>
    <property type="evidence" value="ECO:0007669"/>
    <property type="project" value="TreeGrafter"/>
</dbReference>
<evidence type="ECO:0000256" key="1">
    <source>
        <dbReference type="ARBA" id="ARBA00004123"/>
    </source>
</evidence>
<dbReference type="Proteomes" id="UP001314170">
    <property type="component" value="Unassembled WGS sequence"/>
</dbReference>
<dbReference type="PANTHER" id="PTHR47025">
    <property type="entry name" value="AUTOIMMUNE REGULATOR"/>
    <property type="match status" value="1"/>
</dbReference>
<dbReference type="Gene3D" id="3.30.40.10">
    <property type="entry name" value="Zinc/RING finger domain, C3HC4 (zinc finger)"/>
    <property type="match status" value="2"/>
</dbReference>
<dbReference type="SUPFAM" id="SSF55729">
    <property type="entry name" value="Acyl-CoA N-acyltransferases (Nat)"/>
    <property type="match status" value="1"/>
</dbReference>
<evidence type="ECO:0000259" key="8">
    <source>
        <dbReference type="PROSITE" id="PS50016"/>
    </source>
</evidence>
<evidence type="ECO:0000256" key="5">
    <source>
        <dbReference type="ARBA" id="ARBA00023242"/>
    </source>
</evidence>
<dbReference type="InterPro" id="IPR016181">
    <property type="entry name" value="Acyl_CoA_acyltransferase"/>
</dbReference>
<feature type="region of interest" description="Disordered" evidence="7">
    <location>
        <begin position="539"/>
        <end position="560"/>
    </location>
</feature>
<dbReference type="Pfam" id="PF23209">
    <property type="entry name" value="IDM1_C"/>
    <property type="match status" value="1"/>
</dbReference>
<dbReference type="PANTHER" id="PTHR47025:SF7">
    <property type="entry name" value="ACYL-COA N-ACYLTRANSFERASE WITH RING_FYVE_PHD-TYPE ZINC FINGER DOMAIN-CONTAINING PROTEIN"/>
    <property type="match status" value="1"/>
</dbReference>
<dbReference type="InterPro" id="IPR001965">
    <property type="entry name" value="Znf_PHD"/>
</dbReference>
<dbReference type="PROSITE" id="PS50016">
    <property type="entry name" value="ZF_PHD_2"/>
    <property type="match status" value="2"/>
</dbReference>
<dbReference type="AlphaFoldDB" id="A0AAV1RD11"/>
<evidence type="ECO:0000256" key="4">
    <source>
        <dbReference type="ARBA" id="ARBA00022833"/>
    </source>
</evidence>
<dbReference type="InterPro" id="IPR019787">
    <property type="entry name" value="Znf_PHD-finger"/>
</dbReference>
<comment type="subcellular location">
    <subcellularLocation>
        <location evidence="1">Nucleus</location>
    </subcellularLocation>
</comment>
<feature type="compositionally biased region" description="Polar residues" evidence="7">
    <location>
        <begin position="540"/>
        <end position="549"/>
    </location>
</feature>
<dbReference type="InterPro" id="IPR056511">
    <property type="entry name" value="IDM1_C"/>
</dbReference>
<proteinExistence type="predicted"/>
<evidence type="ECO:0000256" key="6">
    <source>
        <dbReference type="PROSITE-ProRule" id="PRU00146"/>
    </source>
</evidence>
<dbReference type="InterPro" id="IPR032308">
    <property type="entry name" value="TDBD"/>
</dbReference>
<keyword evidence="5" id="KW-0539">Nucleus</keyword>
<feature type="compositionally biased region" description="Low complexity" evidence="7">
    <location>
        <begin position="202"/>
        <end position="218"/>
    </location>
</feature>
<evidence type="ECO:0000256" key="3">
    <source>
        <dbReference type="ARBA" id="ARBA00022771"/>
    </source>
</evidence>
<dbReference type="GO" id="GO:0005634">
    <property type="term" value="C:nucleus"/>
    <property type="evidence" value="ECO:0007669"/>
    <property type="project" value="UniProtKB-SubCell"/>
</dbReference>
<organism evidence="9 10">
    <name type="scientific">Dovyalis caffra</name>
    <dbReference type="NCBI Taxonomy" id="77055"/>
    <lineage>
        <taxon>Eukaryota</taxon>
        <taxon>Viridiplantae</taxon>
        <taxon>Streptophyta</taxon>
        <taxon>Embryophyta</taxon>
        <taxon>Tracheophyta</taxon>
        <taxon>Spermatophyta</taxon>
        <taxon>Magnoliopsida</taxon>
        <taxon>eudicotyledons</taxon>
        <taxon>Gunneridae</taxon>
        <taxon>Pentapetalae</taxon>
        <taxon>rosids</taxon>
        <taxon>fabids</taxon>
        <taxon>Malpighiales</taxon>
        <taxon>Salicaceae</taxon>
        <taxon>Flacourtieae</taxon>
        <taxon>Dovyalis</taxon>
    </lineage>
</organism>
<dbReference type="InterPro" id="IPR019786">
    <property type="entry name" value="Zinc_finger_PHD-type_CS"/>
</dbReference>
<feature type="region of interest" description="Disordered" evidence="7">
    <location>
        <begin position="155"/>
        <end position="243"/>
    </location>
</feature>
<evidence type="ECO:0000313" key="9">
    <source>
        <dbReference type="EMBL" id="CAK7333833.1"/>
    </source>
</evidence>
<dbReference type="GO" id="GO:0003682">
    <property type="term" value="F:chromatin binding"/>
    <property type="evidence" value="ECO:0007669"/>
    <property type="project" value="TreeGrafter"/>
</dbReference>
<protein>
    <recommendedName>
        <fullName evidence="8">PHD-type domain-containing protein</fullName>
    </recommendedName>
</protein>
<gene>
    <name evidence="9" type="ORF">DCAF_LOCUS9640</name>
</gene>
<sequence length="1030" mass="115188">MEIHGVCKKQVKSIRYDPNLAQSRNRAVLVDSVNNRVMASTELTNLYLSNKNKTNDITFSIKKAGKFALWDHCDGVVSLCSLLAGWLVAGGEREKNYRVLWFYKQLDRVRSKIAGPSPVDKTLWKTTFSAAEADVSMVEARGELKRERSQFLVNENETGELFPNKKPAKQEEASNDDTKSEVSNPLMLLVSPKDNGSSRDISSQPTEESPTCSEETLTVSQEGNGSSSEDNISHQSHRKDTCASVSMSPVVLEIPKHASTTGIRKITLKFSKRKEDYDTETSVAHSLHNGIDQGLLYYHNDEYHPRNHSVWVDSCPEMPQARERYFCSSNMELNMSKKVVPNNYPTNVKTLLATGILDRARVKYICFSSELYESHVALNEMVCQRELDGIIDGGGYLCGCSSCNFSKVICSLAVNMIDVWGPPLPFHVILLTRLLNEYKQVISAYEFEQHAGAKTRHPNNHIYLENGKPIYSIIQELKMAPLSIIDEVIKDVAGPSINEEFFQALKDCPISSSFLYNNDFVSQQTYMEASGVKKQALKRPSSNFPSSVTKQKKTAESGVRKRDNDLHRLLFLPNGLPDGTELAYYVKGQKLLGGYKQGNGIVCSCCEVEISPSQFESHAGMSARRQPYRHIYTSNGLTLHDIAISLANGQNITTGIGDDMCAECGDGGDLMFCQSCPRAFHAACLDLQDTPEGAWHCPNCNKFGHEGNFARPIVIRLTRVVKTPEYDVGGCVVCRAHDFSGDTFDDRTVILCDQCEKEFHVGCLRESGQCDLKEIPKDNWFCCQDCNKIYAALRNSVSTGVQKIPASLLNIISRKHVEKGLLVDEAAHEMQWQILMGKSRNREDLSLLSRAAAIFRECFDPIVAKTGRDLIPVMVYGRNISGQEFGGMYCVLLTVRHVVVSAGLLRIFGREVAELPLVATSREHQGKGYFQSLFSCIERLLCSLNVEQLVLPAAEEAESIWTKRFGFRKMSEGQDFLGSGVHCLDRTIVARTVTTIKHLSVQLLKYTREFQLTIFKGTSMLEKEVPRIIE</sequence>
<evidence type="ECO:0000256" key="2">
    <source>
        <dbReference type="ARBA" id="ARBA00022723"/>
    </source>
</evidence>
<name>A0AAV1RD11_9ROSI</name>